<reference evidence="1" key="1">
    <citation type="submission" date="2020-05" db="EMBL/GenBank/DDBJ databases">
        <title>Large-scale comparative analyses of tick genomes elucidate their genetic diversity and vector capacities.</title>
        <authorList>
            <person name="Jia N."/>
            <person name="Wang J."/>
            <person name="Shi W."/>
            <person name="Du L."/>
            <person name="Sun Y."/>
            <person name="Zhan W."/>
            <person name="Jiang J."/>
            <person name="Wang Q."/>
            <person name="Zhang B."/>
            <person name="Ji P."/>
            <person name="Sakyi L.B."/>
            <person name="Cui X."/>
            <person name="Yuan T."/>
            <person name="Jiang B."/>
            <person name="Yang W."/>
            <person name="Lam T.T.-Y."/>
            <person name="Chang Q."/>
            <person name="Ding S."/>
            <person name="Wang X."/>
            <person name="Zhu J."/>
            <person name="Ruan X."/>
            <person name="Zhao L."/>
            <person name="Wei J."/>
            <person name="Que T."/>
            <person name="Du C."/>
            <person name="Cheng J."/>
            <person name="Dai P."/>
            <person name="Han X."/>
            <person name="Huang E."/>
            <person name="Gao Y."/>
            <person name="Liu J."/>
            <person name="Shao H."/>
            <person name="Ye R."/>
            <person name="Li L."/>
            <person name="Wei W."/>
            <person name="Wang X."/>
            <person name="Wang C."/>
            <person name="Yang T."/>
            <person name="Huo Q."/>
            <person name="Li W."/>
            <person name="Guo W."/>
            <person name="Chen H."/>
            <person name="Zhou L."/>
            <person name="Ni X."/>
            <person name="Tian J."/>
            <person name="Zhou Y."/>
            <person name="Sheng Y."/>
            <person name="Liu T."/>
            <person name="Pan Y."/>
            <person name="Xia L."/>
            <person name="Li J."/>
            <person name="Zhao F."/>
            <person name="Cao W."/>
        </authorList>
    </citation>
    <scope>NUCLEOTIDE SEQUENCE</scope>
    <source>
        <strain evidence="1">Dsil-2018</strain>
    </source>
</reference>
<proteinExistence type="predicted"/>
<evidence type="ECO:0000313" key="2">
    <source>
        <dbReference type="Proteomes" id="UP000821865"/>
    </source>
</evidence>
<keyword evidence="2" id="KW-1185">Reference proteome</keyword>
<dbReference type="Proteomes" id="UP000821865">
    <property type="component" value="Chromosome 1"/>
</dbReference>
<protein>
    <submittedName>
        <fullName evidence="1">Uncharacterized protein</fullName>
    </submittedName>
</protein>
<gene>
    <name evidence="1" type="ORF">HPB49_008254</name>
</gene>
<organism evidence="1 2">
    <name type="scientific">Dermacentor silvarum</name>
    <name type="common">Tick</name>
    <dbReference type="NCBI Taxonomy" id="543639"/>
    <lineage>
        <taxon>Eukaryota</taxon>
        <taxon>Metazoa</taxon>
        <taxon>Ecdysozoa</taxon>
        <taxon>Arthropoda</taxon>
        <taxon>Chelicerata</taxon>
        <taxon>Arachnida</taxon>
        <taxon>Acari</taxon>
        <taxon>Parasitiformes</taxon>
        <taxon>Ixodida</taxon>
        <taxon>Ixodoidea</taxon>
        <taxon>Ixodidae</taxon>
        <taxon>Rhipicephalinae</taxon>
        <taxon>Dermacentor</taxon>
    </lineage>
</organism>
<accession>A0ACB8DXP6</accession>
<dbReference type="EMBL" id="CM023470">
    <property type="protein sequence ID" value="KAH7979111.1"/>
    <property type="molecule type" value="Genomic_DNA"/>
</dbReference>
<evidence type="ECO:0000313" key="1">
    <source>
        <dbReference type="EMBL" id="KAH7979111.1"/>
    </source>
</evidence>
<name>A0ACB8DXP6_DERSI</name>
<sequence length="502" mass="55677">MLDITWLAGWIFGSVFRARAARSARGKIVPRRPSESGCQTQRSWSFAIYISPEPGQPQDMSTVAAPKRRRRRKLKPKLSFGSTSSGPSSLPFNMQASLPELLGLLKIQEEAGEDEHRRNVVGNATEVAVSKRCSKGEILMTPGTTHSTKCEVESSTDSTKPSHRREWEASSSEVVKNGTRFKGEEEVIAGEKPQPKTLTESDVVGIVRKLREILQENGPSQEDDLLQALSPSEAQLILEVYGTLTAFLDQRTGFRVLHEHLYTFLYYQDPDDEDDDCGGSSHVLDGAGSLGSNDTGCQHAVVSDGGSRHAHASSPSNSCYKPSLDGVEQEQVQRRLKSDWSQVFSSPRQSRAVRAMGQTCDAETQKQGCDPTRCAELESTLRKRDAEIAALNKRLKTIRQSNAREVQQLHAKIEKLPKRPPPAPPRSATEVDKRTATVKPKPTTTDKPGAHMVKKQRPNYTDQEIRREVDHLRRSQGGFSRKTLNDIVALMLGHLEAAEEKH</sequence>
<comment type="caution">
    <text evidence="1">The sequence shown here is derived from an EMBL/GenBank/DDBJ whole genome shotgun (WGS) entry which is preliminary data.</text>
</comment>